<protein>
    <recommendedName>
        <fullName evidence="1">Poly [ADP-ribose] polymerase</fullName>
        <shortName evidence="1">PARP</shortName>
        <ecNumber evidence="1">2.4.2.-</ecNumber>
    </recommendedName>
</protein>
<keyword evidence="1" id="KW-0808">Transferase</keyword>
<dbReference type="PANTHER" id="PTHR45740">
    <property type="entry name" value="POLY [ADP-RIBOSE] POLYMERASE"/>
    <property type="match status" value="1"/>
</dbReference>
<dbReference type="InterPro" id="IPR051712">
    <property type="entry name" value="ARTD-AVP"/>
</dbReference>
<organism evidence="3 4">
    <name type="scientific">Porites lobata</name>
    <dbReference type="NCBI Taxonomy" id="104759"/>
    <lineage>
        <taxon>Eukaryota</taxon>
        <taxon>Metazoa</taxon>
        <taxon>Cnidaria</taxon>
        <taxon>Anthozoa</taxon>
        <taxon>Hexacorallia</taxon>
        <taxon>Scleractinia</taxon>
        <taxon>Fungiina</taxon>
        <taxon>Poritidae</taxon>
        <taxon>Porites</taxon>
    </lineage>
</organism>
<name>A0ABN8RYS6_9CNID</name>
<dbReference type="EMBL" id="CALNXK010000376">
    <property type="protein sequence ID" value="CAH3184145.1"/>
    <property type="molecule type" value="Genomic_DNA"/>
</dbReference>
<feature type="domain" description="PARP catalytic" evidence="2">
    <location>
        <begin position="1"/>
        <end position="143"/>
    </location>
</feature>
<dbReference type="Gene3D" id="3.90.228.10">
    <property type="match status" value="1"/>
</dbReference>
<sequence>MAFVNEMRLFHGTNPEVVEAICKQNFDWRVNGKNGTAYGQGNYFAVNSSESLCYAKEDNKRSKFMFVAKVLAGSYTEGKSSYQRPPSKIDPGNPASDLYDSCVDKMSDPSIFVIFQNDQLYPEYIIEYSTAPLADMTTKAWPA</sequence>
<evidence type="ECO:0000259" key="2">
    <source>
        <dbReference type="PROSITE" id="PS51059"/>
    </source>
</evidence>
<keyword evidence="1" id="KW-0520">NAD</keyword>
<accession>A0ABN8RYS6</accession>
<dbReference type="PANTHER" id="PTHR45740:SF2">
    <property type="entry name" value="POLY [ADP-RIBOSE] POLYMERASE"/>
    <property type="match status" value="1"/>
</dbReference>
<reference evidence="3 4" key="1">
    <citation type="submission" date="2022-05" db="EMBL/GenBank/DDBJ databases">
        <authorList>
            <consortium name="Genoscope - CEA"/>
            <person name="William W."/>
        </authorList>
    </citation>
    <scope>NUCLEOTIDE SEQUENCE [LARGE SCALE GENOMIC DNA]</scope>
</reference>
<evidence type="ECO:0000256" key="1">
    <source>
        <dbReference type="RuleBase" id="RU362114"/>
    </source>
</evidence>
<proteinExistence type="predicted"/>
<keyword evidence="4" id="KW-1185">Reference proteome</keyword>
<dbReference type="InterPro" id="IPR012317">
    <property type="entry name" value="Poly(ADP-ribose)pol_cat_dom"/>
</dbReference>
<dbReference type="Pfam" id="PF00644">
    <property type="entry name" value="PARP"/>
    <property type="match status" value="1"/>
</dbReference>
<comment type="caution">
    <text evidence="3">The sequence shown here is derived from an EMBL/GenBank/DDBJ whole genome shotgun (WGS) entry which is preliminary data.</text>
</comment>
<dbReference type="SUPFAM" id="SSF56399">
    <property type="entry name" value="ADP-ribosylation"/>
    <property type="match status" value="1"/>
</dbReference>
<evidence type="ECO:0000313" key="3">
    <source>
        <dbReference type="EMBL" id="CAH3184145.1"/>
    </source>
</evidence>
<dbReference type="Proteomes" id="UP001159405">
    <property type="component" value="Unassembled WGS sequence"/>
</dbReference>
<dbReference type="CDD" id="cd01439">
    <property type="entry name" value="TCCD_inducible_PARP_like"/>
    <property type="match status" value="1"/>
</dbReference>
<dbReference type="EC" id="2.4.2.-" evidence="1"/>
<evidence type="ECO:0000313" key="4">
    <source>
        <dbReference type="Proteomes" id="UP001159405"/>
    </source>
</evidence>
<gene>
    <name evidence="3" type="ORF">PLOB_00029720</name>
</gene>
<keyword evidence="1" id="KW-0328">Glycosyltransferase</keyword>
<dbReference type="PROSITE" id="PS51059">
    <property type="entry name" value="PARP_CATALYTIC"/>
    <property type="match status" value="1"/>
</dbReference>